<protein>
    <submittedName>
        <fullName evidence="2">Uncharacterized protein</fullName>
    </submittedName>
</protein>
<dbReference type="AlphaFoldDB" id="A0A4U0XY37"/>
<feature type="region of interest" description="Disordered" evidence="1">
    <location>
        <begin position="1"/>
        <end position="71"/>
    </location>
</feature>
<name>A0A4U0XY37_9PEZI</name>
<proteinExistence type="predicted"/>
<dbReference type="EMBL" id="NAJQ01000052">
    <property type="protein sequence ID" value="TKA81386.1"/>
    <property type="molecule type" value="Genomic_DNA"/>
</dbReference>
<dbReference type="Proteomes" id="UP000309340">
    <property type="component" value="Unassembled WGS sequence"/>
</dbReference>
<gene>
    <name evidence="2" type="ORF">B0A55_02054</name>
</gene>
<reference evidence="2 3" key="1">
    <citation type="submission" date="2017-03" db="EMBL/GenBank/DDBJ databases">
        <title>Genomes of endolithic fungi from Antarctica.</title>
        <authorList>
            <person name="Coleine C."/>
            <person name="Masonjones S."/>
            <person name="Stajich J.E."/>
        </authorList>
    </citation>
    <scope>NUCLEOTIDE SEQUENCE [LARGE SCALE GENOMIC DNA]</scope>
    <source>
        <strain evidence="2 3">CCFEE 5184</strain>
    </source>
</reference>
<feature type="compositionally biased region" description="Low complexity" evidence="1">
    <location>
        <begin position="19"/>
        <end position="29"/>
    </location>
</feature>
<evidence type="ECO:0000256" key="1">
    <source>
        <dbReference type="SAM" id="MobiDB-lite"/>
    </source>
</evidence>
<organism evidence="2 3">
    <name type="scientific">Friedmanniomyces simplex</name>
    <dbReference type="NCBI Taxonomy" id="329884"/>
    <lineage>
        <taxon>Eukaryota</taxon>
        <taxon>Fungi</taxon>
        <taxon>Dikarya</taxon>
        <taxon>Ascomycota</taxon>
        <taxon>Pezizomycotina</taxon>
        <taxon>Dothideomycetes</taxon>
        <taxon>Dothideomycetidae</taxon>
        <taxon>Mycosphaerellales</taxon>
        <taxon>Teratosphaeriaceae</taxon>
        <taxon>Friedmanniomyces</taxon>
    </lineage>
</organism>
<keyword evidence="3" id="KW-1185">Reference proteome</keyword>
<comment type="caution">
    <text evidence="2">The sequence shown here is derived from an EMBL/GenBank/DDBJ whole genome shotgun (WGS) entry which is preliminary data.</text>
</comment>
<evidence type="ECO:0000313" key="2">
    <source>
        <dbReference type="EMBL" id="TKA81386.1"/>
    </source>
</evidence>
<sequence>MAAAAPASAVEPSPTLIRPSPSAAEPAAETGMYATPAPIYDQLRASASAGPSSEARPVSPKPPSTAKPDTPAYTTHFLDYITLKVTAEGHSQAIMMGLGDRGSLDTLLRKLTTTRSLRRILTDVPVISCITLQIPNDASAPVTDVEPGDVTPCEELLQEVRGRFAECGGRKMALEATVELSAGA</sequence>
<accession>A0A4U0XY37</accession>
<evidence type="ECO:0000313" key="3">
    <source>
        <dbReference type="Proteomes" id="UP000309340"/>
    </source>
</evidence>